<sequence length="97" mass="11322">MLESMSRACTKCKNSIPDTEQLDMVAEKYPVCNKCWAEWKEYRVMVMNEMRLDMSMPDHRKLLKKHEKIFAGVLTPEGEIVDYTNEDNRKPDKPPGA</sequence>
<dbReference type="AlphaFoldDB" id="F9CUB0"/>
<dbReference type="Gene3D" id="1.10.3880.10">
    <property type="entry name" value="Fe(II) trafficking protein YggX"/>
    <property type="match status" value="1"/>
</dbReference>
<protein>
    <submittedName>
        <fullName evidence="1">Iron traffic domain containing protein</fullName>
    </submittedName>
</protein>
<dbReference type="PATRIC" id="fig|1001994.6.peg.1539"/>
<dbReference type="InterPro" id="IPR007457">
    <property type="entry name" value="Fe_traffick_prot_YggX"/>
</dbReference>
<dbReference type="Proteomes" id="UP000004440">
    <property type="component" value="Unassembled WGS sequence"/>
</dbReference>
<gene>
    <name evidence="1" type="ORF">MY1_1557</name>
</gene>
<evidence type="ECO:0000313" key="2">
    <source>
        <dbReference type="Proteomes" id="UP000004440"/>
    </source>
</evidence>
<accession>F9CUB0</accession>
<dbReference type="GO" id="GO:0005506">
    <property type="term" value="F:iron ion binding"/>
    <property type="evidence" value="ECO:0007669"/>
    <property type="project" value="InterPro"/>
</dbReference>
<comment type="caution">
    <text evidence="1">The sequence shown here is derived from an EMBL/GenBank/DDBJ whole genome shotgun (WGS) entry which is preliminary data.</text>
</comment>
<reference evidence="1 2" key="1">
    <citation type="journal article" date="2011" name="J. Bacteriol.">
        <title>Genome Sequence of an Ammonia-Oxidizing Soil Archaeon, "Candidatus Nitrosoarchaeum koreensis" MY1.</title>
        <authorList>
            <person name="Kim B.K."/>
            <person name="Jung M.Y."/>
            <person name="Yu D.S."/>
            <person name="Park S.J."/>
            <person name="Oh T.K."/>
            <person name="Rhee S.K."/>
            <person name="Kim J.F."/>
        </authorList>
    </citation>
    <scope>NUCLEOTIDE SEQUENCE [LARGE SCALE GENOMIC DNA]</scope>
    <source>
        <strain evidence="1 2">MY1</strain>
    </source>
</reference>
<dbReference type="STRING" id="1001994.MY1_1557"/>
<keyword evidence="2" id="KW-1185">Reference proteome</keyword>
<name>F9CUB0_9ARCH</name>
<organism evidence="1 2">
    <name type="scientific">Nitrosarchaeum koreense MY1</name>
    <dbReference type="NCBI Taxonomy" id="1001994"/>
    <lineage>
        <taxon>Archaea</taxon>
        <taxon>Nitrososphaerota</taxon>
        <taxon>Nitrososphaeria</taxon>
        <taxon>Nitrosopumilales</taxon>
        <taxon>Nitrosopumilaceae</taxon>
        <taxon>Nitrosarchaeum</taxon>
    </lineage>
</organism>
<dbReference type="EMBL" id="AFPU01000001">
    <property type="protein sequence ID" value="EGP94311.1"/>
    <property type="molecule type" value="Genomic_DNA"/>
</dbReference>
<dbReference type="SUPFAM" id="SSF111148">
    <property type="entry name" value="YggX-like"/>
    <property type="match status" value="1"/>
</dbReference>
<dbReference type="InterPro" id="IPR036766">
    <property type="entry name" value="Fe_traffick_prot_YggX_sf"/>
</dbReference>
<dbReference type="Pfam" id="PF04362">
    <property type="entry name" value="Iron_traffic"/>
    <property type="match status" value="1"/>
</dbReference>
<proteinExistence type="predicted"/>
<evidence type="ECO:0000313" key="1">
    <source>
        <dbReference type="EMBL" id="EGP94311.1"/>
    </source>
</evidence>